<reference evidence="3" key="1">
    <citation type="submission" date="2023-08" db="EMBL/GenBank/DDBJ databases">
        <authorList>
            <person name="Alioto T."/>
            <person name="Alioto T."/>
            <person name="Gomez Garrido J."/>
        </authorList>
    </citation>
    <scope>NUCLEOTIDE SEQUENCE</scope>
</reference>
<dbReference type="Pfam" id="PF13516">
    <property type="entry name" value="LRR_6"/>
    <property type="match status" value="2"/>
</dbReference>
<dbReference type="InterPro" id="IPR001611">
    <property type="entry name" value="Leu-rich_rpt"/>
</dbReference>
<gene>
    <name evidence="3" type="ORF">XNOV1_A038658</name>
</gene>
<feature type="compositionally biased region" description="Gly residues" evidence="2">
    <location>
        <begin position="574"/>
        <end position="585"/>
    </location>
</feature>
<name>A0AAV1G515_XYRNO</name>
<dbReference type="EMBL" id="OY660875">
    <property type="protein sequence ID" value="CAJ1069096.1"/>
    <property type="molecule type" value="Genomic_DNA"/>
</dbReference>
<feature type="region of interest" description="Disordered" evidence="2">
    <location>
        <begin position="354"/>
        <end position="381"/>
    </location>
</feature>
<dbReference type="Proteomes" id="UP001178508">
    <property type="component" value="Chromosome 12"/>
</dbReference>
<dbReference type="FunFam" id="3.80.10.10:FF:000948">
    <property type="entry name" value="Centrosomal protein 78"/>
    <property type="match status" value="1"/>
</dbReference>
<dbReference type="PANTHER" id="PTHR24110">
    <property type="entry name" value="CENTROSOMAL PROTEIN OF 78 KDA"/>
    <property type="match status" value="1"/>
</dbReference>
<dbReference type="FunFam" id="3.80.10.10:FF:000070">
    <property type="entry name" value="Centrosomal protein of 78 kDa"/>
    <property type="match status" value="1"/>
</dbReference>
<proteinExistence type="predicted"/>
<dbReference type="GO" id="GO:0005813">
    <property type="term" value="C:centrosome"/>
    <property type="evidence" value="ECO:0007669"/>
    <property type="project" value="TreeGrafter"/>
</dbReference>
<feature type="compositionally biased region" description="Polar residues" evidence="2">
    <location>
        <begin position="664"/>
        <end position="676"/>
    </location>
</feature>
<feature type="compositionally biased region" description="Polar residues" evidence="2">
    <location>
        <begin position="685"/>
        <end position="694"/>
    </location>
</feature>
<accession>A0AAV1G515</accession>
<evidence type="ECO:0000313" key="3">
    <source>
        <dbReference type="EMBL" id="CAJ1069096.1"/>
    </source>
</evidence>
<organism evidence="3 4">
    <name type="scientific">Xyrichtys novacula</name>
    <name type="common">Pearly razorfish</name>
    <name type="synonym">Hemipteronotus novacula</name>
    <dbReference type="NCBI Taxonomy" id="13765"/>
    <lineage>
        <taxon>Eukaryota</taxon>
        <taxon>Metazoa</taxon>
        <taxon>Chordata</taxon>
        <taxon>Craniata</taxon>
        <taxon>Vertebrata</taxon>
        <taxon>Euteleostomi</taxon>
        <taxon>Actinopterygii</taxon>
        <taxon>Neopterygii</taxon>
        <taxon>Teleostei</taxon>
        <taxon>Neoteleostei</taxon>
        <taxon>Acanthomorphata</taxon>
        <taxon>Eupercaria</taxon>
        <taxon>Labriformes</taxon>
        <taxon>Labridae</taxon>
        <taxon>Xyrichtys</taxon>
    </lineage>
</organism>
<evidence type="ECO:0000313" key="4">
    <source>
        <dbReference type="Proteomes" id="UP001178508"/>
    </source>
</evidence>
<dbReference type="InterPro" id="IPR026212">
    <property type="entry name" value="Cep78"/>
</dbReference>
<dbReference type="SUPFAM" id="SSF52047">
    <property type="entry name" value="RNI-like"/>
    <property type="match status" value="1"/>
</dbReference>
<feature type="compositionally biased region" description="Low complexity" evidence="2">
    <location>
        <begin position="695"/>
        <end position="725"/>
    </location>
</feature>
<keyword evidence="4" id="KW-1185">Reference proteome</keyword>
<dbReference type="PRINTS" id="PR02062">
    <property type="entry name" value="CENTROSOME78"/>
</dbReference>
<dbReference type="PANTHER" id="PTHR24110:SF3">
    <property type="entry name" value="CENTROSOMAL PROTEIN OF 78 KDA"/>
    <property type="match status" value="1"/>
</dbReference>
<dbReference type="Gene3D" id="3.80.10.10">
    <property type="entry name" value="Ribonuclease Inhibitor"/>
    <property type="match status" value="2"/>
</dbReference>
<dbReference type="GO" id="GO:0044782">
    <property type="term" value="P:cilium organization"/>
    <property type="evidence" value="ECO:0007669"/>
    <property type="project" value="TreeGrafter"/>
</dbReference>
<evidence type="ECO:0000256" key="2">
    <source>
        <dbReference type="SAM" id="MobiDB-lite"/>
    </source>
</evidence>
<protein>
    <submittedName>
        <fullName evidence="3">Centrosomal protein of 78 kDa</fullName>
    </submittedName>
</protein>
<feature type="region of interest" description="Disordered" evidence="2">
    <location>
        <begin position="604"/>
        <end position="778"/>
    </location>
</feature>
<sequence length="800" mass="86926">MVQDSAQIRRQGAQDFMAYYDFACARQESIPLPAVKLNLDKGMLDFNGDRVKLTDWPPILNSITINKHLHHIAISSTYQASLGSGDAERRYLKSNFKKKIPVIRSKDMTFKLCKALRECLTVSPSLKTLQLNGLPLRERDLITLTKGIAKSVSLENLSLANCPITDEGLEVICQSVKYSVSIRTVDFTGCNLTWRGAEHMANIIKHQGMQRHGTAWAESLRYRQPQFEGMRGLRRVTLNCNTLIGDRGAAALANELSEDLWVKAVDLQRCGLSDVGARRLLEALKTNTALCVLDIRSNPLVDKVLIKTVIEKVLMNTKGQSPEYSWIKPAATELQRASGARRCSLPITVRGKGSVRIAPRKGTSSGGQSSGGAQKRSRHVPWRAAARAERQRGMPPGVTVMNQSFQGAATVKVTMVSDSEGDHEEEEEEEEVVIEVGQMSPSPRLQDRITGREFSRMQMELKECRLRLAEERRARLKAESRLMEFELENARLRDNNLSLSEALKTAGFASAPPALGALEDEAVLESIESSFTKFHAFLDLLRDAGLGQLASMAGIDKSDLTPPGRPQLSSTVGPPGGGEESLAGGGYLDVRAKTDASLDVNILPTQSAKEADTPTPRSPSSVKGSIHEDMLLDKTFTQARGLSGDTGVGGEEEPDKSSKRDNRPSSGSEHSFCSQKSFDRVSIGKTFQAQTNQPKSNSNSHKSNGSSGYSFHKSYANSHASHSNGSHGGLSGRSSVSDIMSDKAESVGSVGSRNRGQGRLATVGQSGSDGSEGIAYPGRETLQQIRTLVSLGGHSDNDSF</sequence>
<dbReference type="InterPro" id="IPR032675">
    <property type="entry name" value="LRR_dom_sf"/>
</dbReference>
<dbReference type="AlphaFoldDB" id="A0AAV1G515"/>
<dbReference type="SMART" id="SM00368">
    <property type="entry name" value="LRR_RI"/>
    <property type="match status" value="5"/>
</dbReference>
<feature type="region of interest" description="Disordered" evidence="2">
    <location>
        <begin position="556"/>
        <end position="585"/>
    </location>
</feature>
<keyword evidence="1" id="KW-0175">Coiled coil</keyword>
<evidence type="ECO:0000256" key="1">
    <source>
        <dbReference type="SAM" id="Coils"/>
    </source>
</evidence>
<dbReference type="GO" id="GO:0036064">
    <property type="term" value="C:ciliary basal body"/>
    <property type="evidence" value="ECO:0007669"/>
    <property type="project" value="TreeGrafter"/>
</dbReference>
<feature type="coiled-coil region" evidence="1">
    <location>
        <begin position="459"/>
        <end position="502"/>
    </location>
</feature>